<dbReference type="EMBL" id="JBHULR010000015">
    <property type="protein sequence ID" value="MFD2549471.1"/>
    <property type="molecule type" value="Genomic_DNA"/>
</dbReference>
<protein>
    <recommendedName>
        <fullName evidence="4">Outer membrane protein beta-barrel domain-containing protein</fullName>
    </recommendedName>
</protein>
<evidence type="ECO:0000313" key="3">
    <source>
        <dbReference type="Proteomes" id="UP001597545"/>
    </source>
</evidence>
<sequence>MKHTFTLLTALLLLTGQVNTAQAQRQDNSTMTNKYFKLDFSGGINGDVAPVKRENSALLGSRPDVVPAFAFRASHLFSKQIGWYAGLRVDLYEEKRTESYKTGFFGQFIEDFFSELFEPIPSIYPSIEGGVLYRIETSRWSIQPSVGLGYACYVGERNSSRTTKDDQGRRITLSYRQEADFIKADLGLTTEFYVTPKSYLVFRGSYQQPLQSSTAELRATSDGAILSESAYHTSTVGRNVYIGLGYGFILGKKNKYIALN</sequence>
<feature type="chain" id="PRO_5046597941" description="Outer membrane protein beta-barrel domain-containing protein" evidence="1">
    <location>
        <begin position="24"/>
        <end position="260"/>
    </location>
</feature>
<organism evidence="2 3">
    <name type="scientific">Sphingobacterium suaedae</name>
    <dbReference type="NCBI Taxonomy" id="1686402"/>
    <lineage>
        <taxon>Bacteria</taxon>
        <taxon>Pseudomonadati</taxon>
        <taxon>Bacteroidota</taxon>
        <taxon>Sphingobacteriia</taxon>
        <taxon>Sphingobacteriales</taxon>
        <taxon>Sphingobacteriaceae</taxon>
        <taxon>Sphingobacterium</taxon>
    </lineage>
</organism>
<evidence type="ECO:0008006" key="4">
    <source>
        <dbReference type="Google" id="ProtNLM"/>
    </source>
</evidence>
<feature type="signal peptide" evidence="1">
    <location>
        <begin position="1"/>
        <end position="23"/>
    </location>
</feature>
<accession>A0ABW5KP27</accession>
<dbReference type="Proteomes" id="UP001597545">
    <property type="component" value="Unassembled WGS sequence"/>
</dbReference>
<evidence type="ECO:0000313" key="2">
    <source>
        <dbReference type="EMBL" id="MFD2549471.1"/>
    </source>
</evidence>
<reference evidence="3" key="1">
    <citation type="journal article" date="2019" name="Int. J. Syst. Evol. Microbiol.">
        <title>The Global Catalogue of Microorganisms (GCM) 10K type strain sequencing project: providing services to taxonomists for standard genome sequencing and annotation.</title>
        <authorList>
            <consortium name="The Broad Institute Genomics Platform"/>
            <consortium name="The Broad Institute Genome Sequencing Center for Infectious Disease"/>
            <person name="Wu L."/>
            <person name="Ma J."/>
        </authorList>
    </citation>
    <scope>NUCLEOTIDE SEQUENCE [LARGE SCALE GENOMIC DNA]</scope>
    <source>
        <strain evidence="3">KCTC 42662</strain>
    </source>
</reference>
<name>A0ABW5KP27_9SPHI</name>
<proteinExistence type="predicted"/>
<gene>
    <name evidence="2" type="ORF">ACFSR5_17615</name>
</gene>
<dbReference type="RefSeq" id="WP_380905788.1">
    <property type="nucleotide sequence ID" value="NZ_JBHUEG010000012.1"/>
</dbReference>
<keyword evidence="3" id="KW-1185">Reference proteome</keyword>
<evidence type="ECO:0000256" key="1">
    <source>
        <dbReference type="SAM" id="SignalP"/>
    </source>
</evidence>
<keyword evidence="1" id="KW-0732">Signal</keyword>
<comment type="caution">
    <text evidence="2">The sequence shown here is derived from an EMBL/GenBank/DDBJ whole genome shotgun (WGS) entry which is preliminary data.</text>
</comment>